<sequence>MQAIHQEILPASGVQFATCLKLIPTTLLSRDSLPTSDPSGLLAVSRRSLFNVVVARSNVLRIFEVVEELAPMDAQREEERERKAAVRKGTESVEGEIEMDTNGEGFINLGQIKSTTQKEALGPPMVTRLYLVREHRLHGIVTGVETVRIMSSIEDSLDRLLVSFKDAKVALLEWSEAIHDLLTVSIHTYERAPQMITLDSALFRAELRVDPLSRCAALMLPQASAAILPFYQTQAELEIMEQGQSQLRDVPYSPSFILDFGAEIDSRIQHVIEFAFLPGFNNPTMAILFQSPQTNTGRLKEHKDTVKLFIITADFITHNYPIIAEVEGLPYDCFSVIPCSAFPGGVIVISTNAIIHVGQSSRKVILPVNGWFARVSDAQTTALTPEEAARDLRLEGSLVSFVNDTNFLVILADGAVIPVEIVAEGKTVSTLRMGAPQAQTTLPSVVAKGPDGYVLIGSTSGPSVLVRVDRLEEEAPEGMDDQPVGVVNPAATMDVDDDDDIYGPSTFDPEPTSRGFVAAKKRLITRFTHCDTILAHGPISSMTFSLARNGERLVPELVTASGSHHLGGFTLFQRDLPTRVKRKVHVVGGGRGMWAFPIRQSIKVNGVSYDRPWNPFRSENDSLIISTDANPSPGLSRIATRSQKGDITITTRMPGTTIGAGPIFQGTAILHVMSGTIRVLEPDGTERQSIKDTDSSNNPRAKIRACSICDPYVLIVREDDTIGLFIETERGKMRRKDMSPMGEKTSRYLAGCFFNDSDGVFQTRQNSKVVSNGSSKTSTLTNVTSGGTTQWLILCRPQGVVEIWTLPKLTLVFSTTALSTLQNVCNDSYEGPAPSASQDRKPSDTDVESILVAPLGESYHKPHFFVWLRSGQLAVYEILPASVPDDPMTPTRPVLLLVKFVKVASRAFDIQLSDDTEKSILAEQKRISRQLIPFFTSPRHGESYSGVFLTGDRPSWILSTNKGGIRIIPSGYSVVHAFTACSIWESKGDFLLYSEEGPSLVEWMPDVLLEQHLPSRSVPRSRPYSNVVFEPSTALIVAASTLQAKFASFDEDGNRLWDPDANNVSFPTTECSTLELIQPEAWSTMDGYEFSPNEFVNALEIVTLETSSTESGTKDFIAVGTTINRGEDLAVKGATYIFEVVEVVPDPNSRSKRWYKLRLDCRDDAKGPVTAVCGLNGYLVSSMGQKIFVRAFDQDERLVGVAFLDVGVYVASLRTVKNLLVISDIVKSVWFVAFQEDPYKLSILGKDPHSRALTCADFFFGNGLLSILTCDEEGVIRIFDYNPLDPESKMGQHLLCRSEFHARVEYRSSLTVARRTRTGEPDIPQAKIICGASNGALLSLTPIDEVSGKRLQLLQGQLTRNVQHIAALNPKAQRIVRNDHVWKPLSKGILDGNLLRVFEDLPLSRQDDITRQIGTDRATMLRDWVSLEVSW</sequence>
<keyword evidence="7" id="KW-1185">Reference proteome</keyword>
<accession>A0A9P6HMP0</accession>
<evidence type="ECO:0000259" key="3">
    <source>
        <dbReference type="Pfam" id="PF03178"/>
    </source>
</evidence>
<dbReference type="GO" id="GO:0005634">
    <property type="term" value="C:nucleus"/>
    <property type="evidence" value="ECO:0007669"/>
    <property type="project" value="UniProtKB-SubCell"/>
</dbReference>
<dbReference type="Pfam" id="PF23726">
    <property type="entry name" value="Beta-prop_RSE1_2nd"/>
    <property type="match status" value="1"/>
</dbReference>
<dbReference type="InterPro" id="IPR036322">
    <property type="entry name" value="WD40_repeat_dom_sf"/>
</dbReference>
<reference evidence="6" key="1">
    <citation type="journal article" date="2020" name="Nat. Commun.">
        <title>Large-scale genome sequencing of mycorrhizal fungi provides insights into the early evolution of symbiotic traits.</title>
        <authorList>
            <person name="Miyauchi S."/>
            <person name="Kiss E."/>
            <person name="Kuo A."/>
            <person name="Drula E."/>
            <person name="Kohler A."/>
            <person name="Sanchez-Garcia M."/>
            <person name="Morin E."/>
            <person name="Andreopoulos B."/>
            <person name="Barry K.W."/>
            <person name="Bonito G."/>
            <person name="Buee M."/>
            <person name="Carver A."/>
            <person name="Chen C."/>
            <person name="Cichocki N."/>
            <person name="Clum A."/>
            <person name="Culley D."/>
            <person name="Crous P.W."/>
            <person name="Fauchery L."/>
            <person name="Girlanda M."/>
            <person name="Hayes R.D."/>
            <person name="Keri Z."/>
            <person name="LaButti K."/>
            <person name="Lipzen A."/>
            <person name="Lombard V."/>
            <person name="Magnuson J."/>
            <person name="Maillard F."/>
            <person name="Murat C."/>
            <person name="Nolan M."/>
            <person name="Ohm R.A."/>
            <person name="Pangilinan J."/>
            <person name="Pereira M.F."/>
            <person name="Perotto S."/>
            <person name="Peter M."/>
            <person name="Pfister S."/>
            <person name="Riley R."/>
            <person name="Sitrit Y."/>
            <person name="Stielow J.B."/>
            <person name="Szollosi G."/>
            <person name="Zifcakova L."/>
            <person name="Stursova M."/>
            <person name="Spatafora J.W."/>
            <person name="Tedersoo L."/>
            <person name="Vaario L.M."/>
            <person name="Yamada A."/>
            <person name="Yan M."/>
            <person name="Wang P."/>
            <person name="Xu J."/>
            <person name="Bruns T."/>
            <person name="Baldrian P."/>
            <person name="Vilgalys R."/>
            <person name="Dunand C."/>
            <person name="Henrissat B."/>
            <person name="Grigoriev I.V."/>
            <person name="Hibbett D."/>
            <person name="Nagy L.G."/>
            <person name="Martin F.M."/>
        </authorList>
    </citation>
    <scope>NUCLEOTIDE SEQUENCE</scope>
    <source>
        <strain evidence="6">UH-Tt-Lm1</strain>
    </source>
</reference>
<evidence type="ECO:0000256" key="1">
    <source>
        <dbReference type="ARBA" id="ARBA00004123"/>
    </source>
</evidence>
<dbReference type="Pfam" id="PF03178">
    <property type="entry name" value="CPSF_A"/>
    <property type="match status" value="1"/>
</dbReference>
<comment type="caution">
    <text evidence="6">The sequence shown here is derived from an EMBL/GenBank/DDBJ whole genome shotgun (WGS) entry which is preliminary data.</text>
</comment>
<dbReference type="InterPro" id="IPR018846">
    <property type="entry name" value="Beta-prop_RSE1/DDB1/CPSF1_1st"/>
</dbReference>
<gene>
    <name evidence="6" type="ORF">BJ322DRAFT_1137656</name>
</gene>
<dbReference type="Pfam" id="PF10433">
    <property type="entry name" value="Beta-prop_RSE1_1st"/>
    <property type="match status" value="1"/>
</dbReference>
<feature type="domain" description="RSE1/DDB1/CPSF1 C-terminal" evidence="3">
    <location>
        <begin position="1072"/>
        <end position="1399"/>
    </location>
</feature>
<proteinExistence type="predicted"/>
<dbReference type="InterPro" id="IPR004871">
    <property type="entry name" value="RSE1/DDB1/CPSF1_C"/>
</dbReference>
<evidence type="ECO:0000256" key="2">
    <source>
        <dbReference type="ARBA" id="ARBA00023242"/>
    </source>
</evidence>
<dbReference type="Proteomes" id="UP000736335">
    <property type="component" value="Unassembled WGS sequence"/>
</dbReference>
<comment type="subcellular location">
    <subcellularLocation>
        <location evidence="1">Nucleus</location>
    </subcellularLocation>
</comment>
<feature type="domain" description="RSE1/DDB1/CPSF1 first beta-propeller" evidence="4">
    <location>
        <begin position="127"/>
        <end position="472"/>
    </location>
</feature>
<name>A0A9P6HMP0_9AGAM</name>
<feature type="domain" description="RSE1/DDB1/CPSF1 second beta-propeller" evidence="5">
    <location>
        <begin position="591"/>
        <end position="983"/>
    </location>
</feature>
<dbReference type="OrthoDB" id="6109at2759"/>
<keyword evidence="2" id="KW-0539">Nucleus</keyword>
<dbReference type="InterPro" id="IPR058543">
    <property type="entry name" value="Beta-prop_RSE1/DDB1/CPSF1_2nd"/>
</dbReference>
<dbReference type="SUPFAM" id="SSF50978">
    <property type="entry name" value="WD40 repeat-like"/>
    <property type="match status" value="1"/>
</dbReference>
<dbReference type="EMBL" id="WIUZ02000004">
    <property type="protein sequence ID" value="KAF9788550.1"/>
    <property type="molecule type" value="Genomic_DNA"/>
</dbReference>
<dbReference type="InterPro" id="IPR050358">
    <property type="entry name" value="RSE1/DDB1/CFT1"/>
</dbReference>
<reference evidence="6" key="2">
    <citation type="submission" date="2020-11" db="EMBL/GenBank/DDBJ databases">
        <authorList>
            <consortium name="DOE Joint Genome Institute"/>
            <person name="Kuo A."/>
            <person name="Miyauchi S."/>
            <person name="Kiss E."/>
            <person name="Drula E."/>
            <person name="Kohler A."/>
            <person name="Sanchez-Garcia M."/>
            <person name="Andreopoulos B."/>
            <person name="Barry K.W."/>
            <person name="Bonito G."/>
            <person name="Buee M."/>
            <person name="Carver A."/>
            <person name="Chen C."/>
            <person name="Cichocki N."/>
            <person name="Clum A."/>
            <person name="Culley D."/>
            <person name="Crous P.W."/>
            <person name="Fauchery L."/>
            <person name="Girlanda M."/>
            <person name="Hayes R."/>
            <person name="Keri Z."/>
            <person name="Labutti K."/>
            <person name="Lipzen A."/>
            <person name="Lombard V."/>
            <person name="Magnuson J."/>
            <person name="Maillard F."/>
            <person name="Morin E."/>
            <person name="Murat C."/>
            <person name="Nolan M."/>
            <person name="Ohm R."/>
            <person name="Pangilinan J."/>
            <person name="Pereira M."/>
            <person name="Perotto S."/>
            <person name="Peter M."/>
            <person name="Riley R."/>
            <person name="Sitrit Y."/>
            <person name="Stielow B."/>
            <person name="Szollosi G."/>
            <person name="Zifcakova L."/>
            <person name="Stursova M."/>
            <person name="Spatafora J.W."/>
            <person name="Tedersoo L."/>
            <person name="Vaario L.-M."/>
            <person name="Yamada A."/>
            <person name="Yan M."/>
            <person name="Wang P."/>
            <person name="Xu J."/>
            <person name="Bruns T."/>
            <person name="Baldrian P."/>
            <person name="Vilgalys R."/>
            <person name="Henrissat B."/>
            <person name="Grigoriev I.V."/>
            <person name="Hibbett D."/>
            <person name="Nagy L.G."/>
            <person name="Martin F.M."/>
        </authorList>
    </citation>
    <scope>NUCLEOTIDE SEQUENCE</scope>
    <source>
        <strain evidence="6">UH-Tt-Lm1</strain>
    </source>
</reference>
<dbReference type="InterPro" id="IPR015943">
    <property type="entry name" value="WD40/YVTN_repeat-like_dom_sf"/>
</dbReference>
<evidence type="ECO:0000259" key="4">
    <source>
        <dbReference type="Pfam" id="PF10433"/>
    </source>
</evidence>
<dbReference type="PANTHER" id="PTHR10644">
    <property type="entry name" value="DNA REPAIR/RNA PROCESSING CPSF FAMILY"/>
    <property type="match status" value="1"/>
</dbReference>
<evidence type="ECO:0000259" key="5">
    <source>
        <dbReference type="Pfam" id="PF23726"/>
    </source>
</evidence>
<evidence type="ECO:0000313" key="6">
    <source>
        <dbReference type="EMBL" id="KAF9788550.1"/>
    </source>
</evidence>
<evidence type="ECO:0000313" key="7">
    <source>
        <dbReference type="Proteomes" id="UP000736335"/>
    </source>
</evidence>
<dbReference type="GO" id="GO:0003676">
    <property type="term" value="F:nucleic acid binding"/>
    <property type="evidence" value="ECO:0007669"/>
    <property type="project" value="InterPro"/>
</dbReference>
<protein>
    <submittedName>
        <fullName evidence="6">CPSF A subunit region-domain-containing protein</fullName>
    </submittedName>
</protein>
<dbReference type="Gene3D" id="2.130.10.10">
    <property type="entry name" value="YVTN repeat-like/Quinoprotein amine dehydrogenase"/>
    <property type="match status" value="3"/>
</dbReference>
<organism evidence="6 7">
    <name type="scientific">Thelephora terrestris</name>
    <dbReference type="NCBI Taxonomy" id="56493"/>
    <lineage>
        <taxon>Eukaryota</taxon>
        <taxon>Fungi</taxon>
        <taxon>Dikarya</taxon>
        <taxon>Basidiomycota</taxon>
        <taxon>Agaricomycotina</taxon>
        <taxon>Agaricomycetes</taxon>
        <taxon>Thelephorales</taxon>
        <taxon>Thelephoraceae</taxon>
        <taxon>Thelephora</taxon>
    </lineage>
</organism>